<comment type="caution">
    <text evidence="1">The sequence shown here is derived from an EMBL/GenBank/DDBJ whole genome shotgun (WGS) entry which is preliminary data.</text>
</comment>
<dbReference type="Proteomes" id="UP000580171">
    <property type="component" value="Unassembled WGS sequence"/>
</dbReference>
<evidence type="ECO:0000313" key="1">
    <source>
        <dbReference type="EMBL" id="NXS74498.1"/>
    </source>
</evidence>
<reference evidence="1 2" key="1">
    <citation type="submission" date="2019-09" db="EMBL/GenBank/DDBJ databases">
        <title>Bird 10,000 Genomes (B10K) Project - Family phase.</title>
        <authorList>
            <person name="Zhang G."/>
        </authorList>
    </citation>
    <scope>NUCLEOTIDE SEQUENCE [LARGE SCALE GENOMIC DNA]</scope>
    <source>
        <strain evidence="1">B10K-DU-012-58</strain>
        <tissue evidence="1">Muscle</tissue>
    </source>
</reference>
<accession>A0A7L2WXM0</accession>
<dbReference type="OrthoDB" id="9334758at2759"/>
<proteinExistence type="predicted"/>
<dbReference type="EMBL" id="VYZV01036277">
    <property type="protein sequence ID" value="NXS74498.1"/>
    <property type="molecule type" value="Genomic_DNA"/>
</dbReference>
<feature type="non-terminal residue" evidence="1">
    <location>
        <position position="53"/>
    </location>
</feature>
<protein>
    <submittedName>
        <fullName evidence="1">RS27L protein</fullName>
    </submittedName>
</protein>
<evidence type="ECO:0000313" key="2">
    <source>
        <dbReference type="Proteomes" id="UP000580171"/>
    </source>
</evidence>
<feature type="non-terminal residue" evidence="1">
    <location>
        <position position="1"/>
    </location>
</feature>
<gene>
    <name evidence="1" type="primary">Rps27l</name>
    <name evidence="1" type="ORF">PANHAL_R14285</name>
</gene>
<dbReference type="AlphaFoldDB" id="A0A7L2WXM0"/>
<dbReference type="InterPro" id="IPR023407">
    <property type="entry name" value="Ribosomal_eS27_Zn-bd_dom_sf"/>
</dbReference>
<name>A0A7L2WXM0_PANHA</name>
<dbReference type="Gene3D" id="2.20.25.100">
    <property type="entry name" value="Zn-binding ribosomal proteins"/>
    <property type="match status" value="1"/>
</dbReference>
<organism evidence="1 2">
    <name type="scientific">Pandion haliaetus</name>
    <name type="common">Osprey</name>
    <name type="synonym">Falco haliaetus</name>
    <dbReference type="NCBI Taxonomy" id="56262"/>
    <lineage>
        <taxon>Eukaryota</taxon>
        <taxon>Metazoa</taxon>
        <taxon>Chordata</taxon>
        <taxon>Craniata</taxon>
        <taxon>Vertebrata</taxon>
        <taxon>Euteleostomi</taxon>
        <taxon>Archelosauria</taxon>
        <taxon>Archosauria</taxon>
        <taxon>Dinosauria</taxon>
        <taxon>Saurischia</taxon>
        <taxon>Theropoda</taxon>
        <taxon>Coelurosauria</taxon>
        <taxon>Aves</taxon>
        <taxon>Neognathae</taxon>
        <taxon>Neoaves</taxon>
        <taxon>Telluraves</taxon>
        <taxon>Accipitrimorphae</taxon>
        <taxon>Accipitriformes</taxon>
        <taxon>Pandionidae</taxon>
        <taxon>Pandion</taxon>
    </lineage>
</organism>
<keyword evidence="2" id="KW-1185">Reference proteome</keyword>
<sequence>MDMKCPGCCIFHAVFSHAQRSSGSVLLPSALLHQPAGAETGLVESCSVRQKQH</sequence>